<comment type="caution">
    <text evidence="2">The sequence shown here is derived from an EMBL/GenBank/DDBJ whole genome shotgun (WGS) entry which is preliminary data.</text>
</comment>
<dbReference type="Gene3D" id="3.90.1200.10">
    <property type="match status" value="1"/>
</dbReference>
<accession>A0ABP7AK85</accession>
<evidence type="ECO:0000313" key="3">
    <source>
        <dbReference type="Proteomes" id="UP001501074"/>
    </source>
</evidence>
<dbReference type="Pfam" id="PF01636">
    <property type="entry name" value="APH"/>
    <property type="match status" value="1"/>
</dbReference>
<sequence>MPDRITELPAEALDAVVAHLGPIDSYETVGPGRNSAIAGIVTQGRNRLFIKGLPIRHDRPWKTQEREASAAAILPGFCPAVKWRSVGPAWDIIAFDALPSESRPADYRPGSADLGVVATTIAELGTHSAVTASLRAETRWPGCPAGPALLHTDLHTDNVMISARGAHVIDWAWLTAGPAWVDPFIWAVYLVRHGHTPASADAWASRIPAWQNRPAAAVTAFADTFQAIWDEIAIMPGPKDWPQEIAQYSRAWREYLLRQS</sequence>
<reference evidence="3" key="1">
    <citation type="journal article" date="2019" name="Int. J. Syst. Evol. Microbiol.">
        <title>The Global Catalogue of Microorganisms (GCM) 10K type strain sequencing project: providing services to taxonomists for standard genome sequencing and annotation.</title>
        <authorList>
            <consortium name="The Broad Institute Genomics Platform"/>
            <consortium name="The Broad Institute Genome Sequencing Center for Infectious Disease"/>
            <person name="Wu L."/>
            <person name="Ma J."/>
        </authorList>
    </citation>
    <scope>NUCLEOTIDE SEQUENCE [LARGE SCALE GENOMIC DNA]</scope>
    <source>
        <strain evidence="3">JCM 16902</strain>
    </source>
</reference>
<gene>
    <name evidence="2" type="ORF">GCM10022223_61160</name>
</gene>
<evidence type="ECO:0000259" key="1">
    <source>
        <dbReference type="Pfam" id="PF01636"/>
    </source>
</evidence>
<dbReference type="InterPro" id="IPR011009">
    <property type="entry name" value="Kinase-like_dom_sf"/>
</dbReference>
<evidence type="ECO:0000313" key="2">
    <source>
        <dbReference type="EMBL" id="GAA3634589.1"/>
    </source>
</evidence>
<keyword evidence="3" id="KW-1185">Reference proteome</keyword>
<dbReference type="EMBL" id="BAAAZO010000012">
    <property type="protein sequence ID" value="GAA3634589.1"/>
    <property type="molecule type" value="Genomic_DNA"/>
</dbReference>
<feature type="domain" description="Aminoglycoside phosphotransferase" evidence="1">
    <location>
        <begin position="138"/>
        <end position="203"/>
    </location>
</feature>
<name>A0ABP7AK85_9ACTN</name>
<dbReference type="SUPFAM" id="SSF56112">
    <property type="entry name" value="Protein kinase-like (PK-like)"/>
    <property type="match status" value="1"/>
</dbReference>
<dbReference type="RefSeq" id="WP_231489255.1">
    <property type="nucleotide sequence ID" value="NZ_BAAAZO010000012.1"/>
</dbReference>
<protein>
    <recommendedName>
        <fullName evidence="1">Aminoglycoside phosphotransferase domain-containing protein</fullName>
    </recommendedName>
</protein>
<proteinExistence type="predicted"/>
<dbReference type="InterPro" id="IPR002575">
    <property type="entry name" value="Aminoglycoside_PTrfase"/>
</dbReference>
<organism evidence="2 3">
    <name type="scientific">Kineosporia mesophila</name>
    <dbReference type="NCBI Taxonomy" id="566012"/>
    <lineage>
        <taxon>Bacteria</taxon>
        <taxon>Bacillati</taxon>
        <taxon>Actinomycetota</taxon>
        <taxon>Actinomycetes</taxon>
        <taxon>Kineosporiales</taxon>
        <taxon>Kineosporiaceae</taxon>
        <taxon>Kineosporia</taxon>
    </lineage>
</organism>
<dbReference type="Proteomes" id="UP001501074">
    <property type="component" value="Unassembled WGS sequence"/>
</dbReference>